<feature type="domain" description="Glycosyl transferase family 28 C-terminal" evidence="6">
    <location>
        <begin position="1"/>
        <end position="145"/>
    </location>
</feature>
<dbReference type="NCBIfam" id="NF041548">
    <property type="entry name" value="PssE"/>
    <property type="match status" value="1"/>
</dbReference>
<dbReference type="GO" id="GO:0006488">
    <property type="term" value="P:dolichol-linked oligosaccharide biosynthetic process"/>
    <property type="evidence" value="ECO:0007669"/>
    <property type="project" value="InterPro"/>
</dbReference>
<keyword evidence="4" id="KW-0808">Transferase</keyword>
<dbReference type="SUPFAM" id="SSF53756">
    <property type="entry name" value="UDP-Glycosyltransferase/glycogen phosphorylase"/>
    <property type="match status" value="1"/>
</dbReference>
<dbReference type="PANTHER" id="PTHR12867">
    <property type="entry name" value="GLYCOSYL TRANSFERASE-RELATED"/>
    <property type="match status" value="1"/>
</dbReference>
<dbReference type="InterPro" id="IPR048097">
    <property type="entry name" value="Cps14G-like"/>
</dbReference>
<keyword evidence="5" id="KW-0256">Endoplasmic reticulum</keyword>
<proteinExistence type="inferred from homology"/>
<dbReference type="InterPro" id="IPR039042">
    <property type="entry name" value="Alg13-like"/>
</dbReference>
<dbReference type="InterPro" id="IPR007235">
    <property type="entry name" value="Glyco_trans_28_C"/>
</dbReference>
<evidence type="ECO:0000313" key="8">
    <source>
        <dbReference type="Proteomes" id="UP000574067"/>
    </source>
</evidence>
<evidence type="ECO:0000259" key="6">
    <source>
        <dbReference type="Pfam" id="PF04101"/>
    </source>
</evidence>
<dbReference type="Gene3D" id="3.40.50.2000">
    <property type="entry name" value="Glycogen Phosphorylase B"/>
    <property type="match status" value="1"/>
</dbReference>
<evidence type="ECO:0000256" key="5">
    <source>
        <dbReference type="ARBA" id="ARBA00022824"/>
    </source>
</evidence>
<evidence type="ECO:0000256" key="1">
    <source>
        <dbReference type="ARBA" id="ARBA00004240"/>
    </source>
</evidence>
<organism evidence="7 8">
    <name type="scientific">Azohydromonas caseinilytica</name>
    <dbReference type="NCBI Taxonomy" id="2728836"/>
    <lineage>
        <taxon>Bacteria</taxon>
        <taxon>Pseudomonadati</taxon>
        <taxon>Pseudomonadota</taxon>
        <taxon>Betaproteobacteria</taxon>
        <taxon>Burkholderiales</taxon>
        <taxon>Sphaerotilaceae</taxon>
        <taxon>Azohydromonas</taxon>
    </lineage>
</organism>
<dbReference type="AlphaFoldDB" id="A0A848FFC0"/>
<dbReference type="EMBL" id="JABBFW010000019">
    <property type="protein sequence ID" value="NML17535.1"/>
    <property type="molecule type" value="Genomic_DNA"/>
</dbReference>
<keyword evidence="8" id="KW-1185">Reference proteome</keyword>
<reference evidence="7 8" key="1">
    <citation type="submission" date="2020-04" db="EMBL/GenBank/DDBJ databases">
        <title>Azohydromonas sp. isolated from soil.</title>
        <authorList>
            <person name="Dahal R.H."/>
        </authorList>
    </citation>
    <scope>NUCLEOTIDE SEQUENCE [LARGE SCALE GENOMIC DNA]</scope>
    <source>
        <strain evidence="7 8">G-1-1-14</strain>
    </source>
</reference>
<comment type="similarity">
    <text evidence="2">Belongs to the glycosyltransferase 28 family.</text>
</comment>
<protein>
    <recommendedName>
        <fullName evidence="6">Glycosyl transferase family 28 C-terminal domain-containing protein</fullName>
    </recommendedName>
</protein>
<evidence type="ECO:0000256" key="2">
    <source>
        <dbReference type="ARBA" id="ARBA00006962"/>
    </source>
</evidence>
<keyword evidence="3" id="KW-0328">Glycosyltransferase</keyword>
<comment type="caution">
    <text evidence="7">The sequence shown here is derived from an EMBL/GenBank/DDBJ whole genome shotgun (WGS) entry which is preliminary data.</text>
</comment>
<comment type="subcellular location">
    <subcellularLocation>
        <location evidence="1">Endoplasmic reticulum</location>
    </subcellularLocation>
</comment>
<dbReference type="RefSeq" id="WP_169162438.1">
    <property type="nucleotide sequence ID" value="NZ_JABBFW010000019.1"/>
</dbReference>
<evidence type="ECO:0000256" key="4">
    <source>
        <dbReference type="ARBA" id="ARBA00022679"/>
    </source>
</evidence>
<evidence type="ECO:0000313" key="7">
    <source>
        <dbReference type="EMBL" id="NML17535.1"/>
    </source>
</evidence>
<evidence type="ECO:0000256" key="3">
    <source>
        <dbReference type="ARBA" id="ARBA00022676"/>
    </source>
</evidence>
<name>A0A848FFC0_9BURK</name>
<accession>A0A848FFC0</accession>
<dbReference type="Pfam" id="PF04101">
    <property type="entry name" value="Glyco_tran_28_C"/>
    <property type="match status" value="1"/>
</dbReference>
<sequence length="163" mass="18443">MILLTVGSMFPFDRLVREVDALVAAGRIGEEVVAQIGDGQYEPCHMPFHRFLSRLEFEALLGQASMLVSHAGAGTIAMALQHHKRLLVVPRLARFGEHVNDHQIATARRFEELQHVLVAYELEQLPERLQALRQFEPRRREASPQRLAERIGQFLATECGPRG</sequence>
<gene>
    <name evidence="7" type="ORF">HHL10_21435</name>
</gene>
<dbReference type="GO" id="GO:0016758">
    <property type="term" value="F:hexosyltransferase activity"/>
    <property type="evidence" value="ECO:0007669"/>
    <property type="project" value="InterPro"/>
</dbReference>
<dbReference type="Proteomes" id="UP000574067">
    <property type="component" value="Unassembled WGS sequence"/>
</dbReference>
<dbReference type="PANTHER" id="PTHR12867:SF6">
    <property type="entry name" value="N-ACETYLGLUCOSAMINYLDIPHOSPHODOLICHOL N-ACETYLGLUCOSAMINYLTRANSFERASE"/>
    <property type="match status" value="1"/>
</dbReference>